<proteinExistence type="predicted"/>
<evidence type="ECO:0000256" key="2">
    <source>
        <dbReference type="SAM" id="MobiDB-lite"/>
    </source>
</evidence>
<evidence type="ECO:0000259" key="3">
    <source>
        <dbReference type="PROSITE" id="PS50157"/>
    </source>
</evidence>
<feature type="compositionally biased region" description="Low complexity" evidence="2">
    <location>
        <begin position="125"/>
        <end position="141"/>
    </location>
</feature>
<keyword evidence="1" id="KW-0863">Zinc-finger</keyword>
<feature type="region of interest" description="Disordered" evidence="2">
    <location>
        <begin position="121"/>
        <end position="155"/>
    </location>
</feature>
<dbReference type="EMBL" id="PXXK01000212">
    <property type="protein sequence ID" value="RFN48377.1"/>
    <property type="molecule type" value="Genomic_DNA"/>
</dbReference>
<feature type="compositionally biased region" description="Basic and acidic residues" evidence="2">
    <location>
        <begin position="142"/>
        <end position="152"/>
    </location>
</feature>
<dbReference type="OrthoDB" id="20872at2759"/>
<feature type="region of interest" description="Disordered" evidence="2">
    <location>
        <begin position="544"/>
        <end position="576"/>
    </location>
</feature>
<keyword evidence="1" id="KW-0862">Zinc</keyword>
<dbReference type="Gene3D" id="1.25.40.10">
    <property type="entry name" value="Tetratricopeptide repeat domain"/>
    <property type="match status" value="1"/>
</dbReference>
<dbReference type="PANTHER" id="PTHR35391">
    <property type="entry name" value="C2H2-TYPE DOMAIN-CONTAINING PROTEIN-RELATED"/>
    <property type="match status" value="1"/>
</dbReference>
<dbReference type="AlphaFoldDB" id="A0A395MKJ4"/>
<dbReference type="GO" id="GO:0008270">
    <property type="term" value="F:zinc ion binding"/>
    <property type="evidence" value="ECO:0007669"/>
    <property type="project" value="UniProtKB-KW"/>
</dbReference>
<dbReference type="STRING" id="2594813.A0A395MKJ4"/>
<dbReference type="PANTHER" id="PTHR35391:SF7">
    <property type="entry name" value="C2H2-TYPE DOMAIN-CONTAINING PROTEIN"/>
    <property type="match status" value="1"/>
</dbReference>
<protein>
    <submittedName>
        <fullName evidence="4">C2h2 type zinc finger domain protein</fullName>
    </submittedName>
</protein>
<dbReference type="Pfam" id="PF13424">
    <property type="entry name" value="TPR_12"/>
    <property type="match status" value="1"/>
</dbReference>
<feature type="compositionally biased region" description="Polar residues" evidence="2">
    <location>
        <begin position="557"/>
        <end position="572"/>
    </location>
</feature>
<dbReference type="PROSITE" id="PS00028">
    <property type="entry name" value="ZINC_FINGER_C2H2_1"/>
    <property type="match status" value="1"/>
</dbReference>
<reference evidence="4 5" key="1">
    <citation type="journal article" date="2018" name="PLoS Pathog.">
        <title>Evolution of structural diversity of trichothecenes, a family of toxins produced by plant pathogenic and entomopathogenic fungi.</title>
        <authorList>
            <person name="Proctor R.H."/>
            <person name="McCormick S.P."/>
            <person name="Kim H.S."/>
            <person name="Cardoza R.E."/>
            <person name="Stanley A.M."/>
            <person name="Lindo L."/>
            <person name="Kelly A."/>
            <person name="Brown D.W."/>
            <person name="Lee T."/>
            <person name="Vaughan M.M."/>
            <person name="Alexander N.J."/>
            <person name="Busman M."/>
            <person name="Gutierrez S."/>
        </authorList>
    </citation>
    <scope>NUCLEOTIDE SEQUENCE [LARGE SCALE GENOMIC DNA]</scope>
    <source>
        <strain evidence="4 5">NRRL 13405</strain>
    </source>
</reference>
<dbReference type="Proteomes" id="UP000265631">
    <property type="component" value="Unassembled WGS sequence"/>
</dbReference>
<dbReference type="Pfam" id="PF26082">
    <property type="entry name" value="zf-C2H2_AcuF"/>
    <property type="match status" value="1"/>
</dbReference>
<evidence type="ECO:0000313" key="5">
    <source>
        <dbReference type="Proteomes" id="UP000265631"/>
    </source>
</evidence>
<comment type="caution">
    <text evidence="4">The sequence shown here is derived from an EMBL/GenBank/DDBJ whole genome shotgun (WGS) entry which is preliminary data.</text>
</comment>
<dbReference type="PROSITE" id="PS50157">
    <property type="entry name" value="ZINC_FINGER_C2H2_2"/>
    <property type="match status" value="1"/>
</dbReference>
<dbReference type="InterPro" id="IPR058925">
    <property type="entry name" value="zf-C2H2_AcuF"/>
</dbReference>
<gene>
    <name evidence="4" type="ORF">FIE12Z_7426</name>
</gene>
<evidence type="ECO:0000313" key="4">
    <source>
        <dbReference type="EMBL" id="RFN48377.1"/>
    </source>
</evidence>
<dbReference type="SUPFAM" id="SSF48452">
    <property type="entry name" value="TPR-like"/>
    <property type="match status" value="2"/>
</dbReference>
<feature type="region of interest" description="Disordered" evidence="2">
    <location>
        <begin position="221"/>
        <end position="247"/>
    </location>
</feature>
<name>A0A395MKJ4_9HYPO</name>
<sequence>MSSSEHGQESYQSQSLAETFGTCINEYSQLLFALADENCQAVKLKQISIEKVLDGYGRLKVWGEQNRATLPASTRGSLDDVLRHDDGLNRNVVQILNRLIHQIEAALPIASQKIGDTFGLETKSKSGSDSGSDSEYSSGSSEDSHASTERLTTKQRPPKITFLMAHIQEQIKLLYHFDALLRRPRLSGRYLKSTNENRQVSLIEKYDYAHVEEKHRQWVTSFKSSENESESEGQPENIPSQSPRAQAYKTWEDEPIVSQDVLQSRENGQKKDDSHNIISRLARANTRRREQLRYWERHPFSKDIEESASVTNKEPGIPLRGVDLSRDMGLETPISLTSVPTVQSFSTVAKSVIDETKTISGRPRTVYTASVVGGRQSARVPDIPKAAFEEDQVECPFCHVMLDSATIQSRMSWKRHVFRDLRPYTCTYDDCPNPDKMYATRHDWIYHEMQMHRRQWKCQKCHVGFHNKISMADHLKKSHTESATSQLAIFLEMSERPLDDDYRMECVLCTSQLALSRLLDHLAQHMEEIALFVLPSLSDEDEDANSNAARLSRDQDWNTPEANTKTPDSSLGFSDIDWAERPRQDAQVFTRLIKSPRYEVRDKPDHSDDAGSTKLDKFYQFEQLVKDFEAEVEQKINVLGKEDSETLETMRRLTVAYQEVGEYEAAKAASVQFIEGCKKVFGETDSMTMEGFVQLAFSHRRLKNLDEAERLMLEVVEIDKKERGEQHRETLKNQRDLSKVYIEAARWDDAEETLTKTAEVMAEVLGENHKDTLEAQSDLALTYANQGRLEDAEKLGNWTLQQVRLNIPENYKVWLRALDSMARIYWAQGRKEEACAIYREAIDWMIRWHGLNSPLTLEAIEDLKELENQM</sequence>
<evidence type="ECO:0000256" key="1">
    <source>
        <dbReference type="PROSITE-ProRule" id="PRU00042"/>
    </source>
</evidence>
<dbReference type="InterPro" id="IPR013087">
    <property type="entry name" value="Znf_C2H2_type"/>
</dbReference>
<accession>A0A395MKJ4</accession>
<organism evidence="4 5">
    <name type="scientific">Fusarium flagelliforme</name>
    <dbReference type="NCBI Taxonomy" id="2675880"/>
    <lineage>
        <taxon>Eukaryota</taxon>
        <taxon>Fungi</taxon>
        <taxon>Dikarya</taxon>
        <taxon>Ascomycota</taxon>
        <taxon>Pezizomycotina</taxon>
        <taxon>Sordariomycetes</taxon>
        <taxon>Hypocreomycetidae</taxon>
        <taxon>Hypocreales</taxon>
        <taxon>Nectriaceae</taxon>
        <taxon>Fusarium</taxon>
        <taxon>Fusarium incarnatum-equiseti species complex</taxon>
    </lineage>
</organism>
<feature type="domain" description="C2H2-type" evidence="3">
    <location>
        <begin position="456"/>
        <end position="484"/>
    </location>
</feature>
<keyword evidence="5" id="KW-1185">Reference proteome</keyword>
<keyword evidence="1" id="KW-0479">Metal-binding</keyword>
<dbReference type="Pfam" id="PF13374">
    <property type="entry name" value="TPR_10"/>
    <property type="match status" value="2"/>
</dbReference>
<dbReference type="InterPro" id="IPR011990">
    <property type="entry name" value="TPR-like_helical_dom_sf"/>
</dbReference>
<dbReference type="SMART" id="SM00355">
    <property type="entry name" value="ZnF_C2H2"/>
    <property type="match status" value="2"/>
</dbReference>